<dbReference type="EMBL" id="CP001778">
    <property type="protein sequence ID" value="ADD40201.1"/>
    <property type="molecule type" value="Genomic_DNA"/>
</dbReference>
<evidence type="ECO:0000313" key="2">
    <source>
        <dbReference type="EMBL" id="ADD40201.1"/>
    </source>
</evidence>
<dbReference type="STRING" id="446470.Snas_0486"/>
<keyword evidence="3" id="KW-1185">Reference proteome</keyword>
<dbReference type="AlphaFoldDB" id="D3Q5Q2"/>
<feature type="region of interest" description="Disordered" evidence="1">
    <location>
        <begin position="36"/>
        <end position="76"/>
    </location>
</feature>
<name>D3Q5Q2_STANL</name>
<reference evidence="2 3" key="1">
    <citation type="journal article" date="2009" name="Stand. Genomic Sci.">
        <title>Complete genome sequence of Stackebrandtia nassauensis type strain (LLR-40K-21).</title>
        <authorList>
            <person name="Munk C."/>
            <person name="Lapidus A."/>
            <person name="Copeland A."/>
            <person name="Jando M."/>
            <person name="Mayilraj S."/>
            <person name="Glavina Del Rio T."/>
            <person name="Nolan M."/>
            <person name="Chen F."/>
            <person name="Lucas S."/>
            <person name="Tice H."/>
            <person name="Cheng J.F."/>
            <person name="Han C."/>
            <person name="Detter J.C."/>
            <person name="Bruce D."/>
            <person name="Goodwin L."/>
            <person name="Chain P."/>
            <person name="Pitluck S."/>
            <person name="Goker M."/>
            <person name="Ovchinikova G."/>
            <person name="Pati A."/>
            <person name="Ivanova N."/>
            <person name="Mavromatis K."/>
            <person name="Chen A."/>
            <person name="Palaniappan K."/>
            <person name="Land M."/>
            <person name="Hauser L."/>
            <person name="Chang Y.J."/>
            <person name="Jeffries C.D."/>
            <person name="Bristow J."/>
            <person name="Eisen J.A."/>
            <person name="Markowitz V."/>
            <person name="Hugenholtz P."/>
            <person name="Kyrpides N.C."/>
            <person name="Klenk H.P."/>
        </authorList>
    </citation>
    <scope>NUCLEOTIDE SEQUENCE [LARGE SCALE GENOMIC DNA]</scope>
    <source>
        <strain evidence="3">DSM 44728 / CIP 108903 / NRRL B-16338 / NBRC 102104 / LLR-40K-21</strain>
    </source>
</reference>
<proteinExistence type="predicted"/>
<feature type="compositionally biased region" description="Low complexity" evidence="1">
    <location>
        <begin position="36"/>
        <end position="50"/>
    </location>
</feature>
<evidence type="ECO:0000313" key="3">
    <source>
        <dbReference type="Proteomes" id="UP000000844"/>
    </source>
</evidence>
<accession>D3Q5Q2</accession>
<dbReference type="OrthoDB" id="3372944at2"/>
<dbReference type="RefSeq" id="WP_013015772.1">
    <property type="nucleotide sequence ID" value="NC_013947.1"/>
</dbReference>
<dbReference type="KEGG" id="sna:Snas_0486"/>
<organism evidence="2 3">
    <name type="scientific">Stackebrandtia nassauensis (strain DSM 44728 / CIP 108903 / NRRL B-16338 / NBRC 102104 / LLR-40K-21)</name>
    <dbReference type="NCBI Taxonomy" id="446470"/>
    <lineage>
        <taxon>Bacteria</taxon>
        <taxon>Bacillati</taxon>
        <taxon>Actinomycetota</taxon>
        <taxon>Actinomycetes</taxon>
        <taxon>Glycomycetales</taxon>
        <taxon>Glycomycetaceae</taxon>
        <taxon>Stackebrandtia</taxon>
    </lineage>
</organism>
<dbReference type="Proteomes" id="UP000000844">
    <property type="component" value="Chromosome"/>
</dbReference>
<dbReference type="HOGENOM" id="CLU_1585462_0_0_11"/>
<dbReference type="eggNOG" id="ENOG502ZUEP">
    <property type="taxonomic scope" value="Bacteria"/>
</dbReference>
<gene>
    <name evidence="2" type="ordered locus">Snas_0486</name>
</gene>
<sequence>MSRKILRILGSRYGIAAILLVVVIIVVGLARANGGTDSDTTVDGSDSMGTEDAGEPNDGVVTESDEESAESSLPKKAVDNATEFAKAYIKTDRSAKAWRADVGKNATQKVKDELKYIDPEVVPIKEITDDPSAEGQTVRFPTDAGLLILRMKVQDEVWLVDGIDLDKS</sequence>
<evidence type="ECO:0000256" key="1">
    <source>
        <dbReference type="SAM" id="MobiDB-lite"/>
    </source>
</evidence>
<protein>
    <submittedName>
        <fullName evidence="2">Uncharacterized protein</fullName>
    </submittedName>
</protein>